<proteinExistence type="predicted"/>
<name>A0A0K8V6U6_BACLA</name>
<organism evidence="1">
    <name type="scientific">Bactrocera latifrons</name>
    <name type="common">Malaysian fruit fly</name>
    <name type="synonym">Chaetodacus latifrons</name>
    <dbReference type="NCBI Taxonomy" id="174628"/>
    <lineage>
        <taxon>Eukaryota</taxon>
        <taxon>Metazoa</taxon>
        <taxon>Ecdysozoa</taxon>
        <taxon>Arthropoda</taxon>
        <taxon>Hexapoda</taxon>
        <taxon>Insecta</taxon>
        <taxon>Pterygota</taxon>
        <taxon>Neoptera</taxon>
        <taxon>Endopterygota</taxon>
        <taxon>Diptera</taxon>
        <taxon>Brachycera</taxon>
        <taxon>Muscomorpha</taxon>
        <taxon>Tephritoidea</taxon>
        <taxon>Tephritidae</taxon>
        <taxon>Bactrocera</taxon>
        <taxon>Bactrocera</taxon>
    </lineage>
</organism>
<dbReference type="OrthoDB" id="196131at2759"/>
<sequence>MFKILVQSLAKNSCESRAPSQIAAVTCVKNSLILPAAKNHTIATSTIARRHFLFLTNRKPVSFAFLHQDLTAGSRKDVFAEYKQIKKKFLANSSGIANSGSFYRYFHKSSENLVEGEASPAEKQKFSVKSNNKHSFTNSSLYIDPDEM</sequence>
<accession>A0A0K8V6U6</accession>
<gene>
    <name evidence="1" type="ORF">c3_g1_i5</name>
</gene>
<dbReference type="AlphaFoldDB" id="A0A0K8V6U6"/>
<protein>
    <submittedName>
        <fullName evidence="1">Uncharacterized protein</fullName>
    </submittedName>
</protein>
<dbReference type="EMBL" id="GDHF01018024">
    <property type="protein sequence ID" value="JAI34290.1"/>
    <property type="molecule type" value="Transcribed_RNA"/>
</dbReference>
<evidence type="ECO:0000313" key="1">
    <source>
        <dbReference type="EMBL" id="JAI34290.1"/>
    </source>
</evidence>
<reference evidence="1" key="1">
    <citation type="submission" date="2015-06" db="EMBL/GenBank/DDBJ databases">
        <authorList>
            <person name="Hoefler B.C."/>
            <person name="Straight P.D."/>
        </authorList>
    </citation>
    <scope>NUCLEOTIDE SEQUENCE</scope>
</reference>